<dbReference type="InterPro" id="IPR033932">
    <property type="entry name" value="YtcJ-like"/>
</dbReference>
<dbReference type="Pfam" id="PF07969">
    <property type="entry name" value="Amidohydro_3"/>
    <property type="match status" value="1"/>
</dbReference>
<dbReference type="SUPFAM" id="SSF51338">
    <property type="entry name" value="Composite domain of metallo-dependent hydrolases"/>
    <property type="match status" value="1"/>
</dbReference>
<dbReference type="InterPro" id="IPR032466">
    <property type="entry name" value="Metal_Hydrolase"/>
</dbReference>
<feature type="domain" description="Amidohydrolase 3" evidence="1">
    <location>
        <begin position="96"/>
        <end position="578"/>
    </location>
</feature>
<organism evidence="2 3">
    <name type="scientific">Nitrosomonas nitrosa</name>
    <dbReference type="NCBI Taxonomy" id="52442"/>
    <lineage>
        <taxon>Bacteria</taxon>
        <taxon>Pseudomonadati</taxon>
        <taxon>Pseudomonadota</taxon>
        <taxon>Betaproteobacteria</taxon>
        <taxon>Nitrosomonadales</taxon>
        <taxon>Nitrosomonadaceae</taxon>
        <taxon>Nitrosomonas</taxon>
    </lineage>
</organism>
<dbReference type="Proteomes" id="UP000199561">
    <property type="component" value="Unassembled WGS sequence"/>
</dbReference>
<dbReference type="Gene3D" id="3.20.20.140">
    <property type="entry name" value="Metal-dependent hydrolases"/>
    <property type="match status" value="1"/>
</dbReference>
<keyword evidence="3" id="KW-1185">Reference proteome</keyword>
<dbReference type="STRING" id="52442.SAMN05421880_10857"/>
<dbReference type="GO" id="GO:0016810">
    <property type="term" value="F:hydrolase activity, acting on carbon-nitrogen (but not peptide) bonds"/>
    <property type="evidence" value="ECO:0007669"/>
    <property type="project" value="InterPro"/>
</dbReference>
<reference evidence="2 3" key="1">
    <citation type="submission" date="2016-10" db="EMBL/GenBank/DDBJ databases">
        <authorList>
            <person name="de Groot N.N."/>
        </authorList>
    </citation>
    <scope>NUCLEOTIDE SEQUENCE [LARGE SCALE GENOMIC DNA]</scope>
    <source>
        <strain evidence="2 3">Nm146</strain>
    </source>
</reference>
<evidence type="ECO:0000259" key="1">
    <source>
        <dbReference type="Pfam" id="PF07969"/>
    </source>
</evidence>
<gene>
    <name evidence="2" type="ORF">SAMN05421880_10857</name>
</gene>
<dbReference type="CDD" id="cd01300">
    <property type="entry name" value="YtcJ_like"/>
    <property type="match status" value="1"/>
</dbReference>
<protein>
    <recommendedName>
        <fullName evidence="1">Amidohydrolase 3 domain-containing protein</fullName>
    </recommendedName>
</protein>
<dbReference type="InterPro" id="IPR011059">
    <property type="entry name" value="Metal-dep_hydrolase_composite"/>
</dbReference>
<dbReference type="Gene3D" id="2.30.40.10">
    <property type="entry name" value="Urease, subunit C, domain 1"/>
    <property type="match status" value="1"/>
</dbReference>
<evidence type="ECO:0000313" key="3">
    <source>
        <dbReference type="Proteomes" id="UP000199561"/>
    </source>
</evidence>
<dbReference type="EMBL" id="FOUF01000008">
    <property type="protein sequence ID" value="SFM16402.1"/>
    <property type="molecule type" value="Genomic_DNA"/>
</dbReference>
<dbReference type="InterPro" id="IPR013108">
    <property type="entry name" value="Amidohydro_3"/>
</dbReference>
<dbReference type="PANTHER" id="PTHR22642:SF21">
    <property type="entry name" value="PERIPLASMIC PROTEIN"/>
    <property type="match status" value="1"/>
</dbReference>
<evidence type="ECO:0000313" key="2">
    <source>
        <dbReference type="EMBL" id="SFM16402.1"/>
    </source>
</evidence>
<dbReference type="PANTHER" id="PTHR22642">
    <property type="entry name" value="IMIDAZOLONEPROPIONASE"/>
    <property type="match status" value="1"/>
</dbReference>
<proteinExistence type="predicted"/>
<sequence>MKRNPFIDKLKRRAFLQRSMLLGTGLLAERYFNLFANETHATAHRGPDMILYNGKISTLDECHPEVTAIALTGGWVAATGSDKEIHALARPDTKRIDLKGRRVIPGLNDSHLHLIRGGLNYNMELRWDGVRSLADALAMLKMQAERTPPPQWVRVVGGWSEFQFKERRMPTLAEINAAAPETPVFILHLYDRALLNAAALRVVGITKDTPDYPGGRIERDAHGHPTGMLIAEPNALILYATLARGPKLPMSDQLNSTRHFMRELNRLGVTSCIDAGGGYQNYPEDYEIIERLHEEGQMTVRIAYNLFTQNKGGELADFKKWANMVKPYSGDGYLRHNGAGEMLVFSAADFEDFLQPRPDMPAHMEKELNEVVRFLVENRWPFRLHATYDETIGRALDVFETINRDTPFGDVRWFFDHAETVSEKNLERIQRLSGGVAIQHRMAYQGEYFVDRYGKQAAENSPPLRKMLAMGVPAGGGTDGTRVASYNPWVSLYWLVSGRTVGGLPLYGDANRLERQEALRLWTLGSAYKSNEEGVKGALLPGRYADLAVLSHDFMTVPEEAIKTITAVMTVVGGRIVYADAEFKSHDMPLPPISPDWSPVRHFGGYQQANADFAPAFAGACIAAGCDHDHTHAHDGKLSVWLGLDGQHGRVGKPSFNHPWAIGCGCFAY</sequence>
<dbReference type="AlphaFoldDB" id="A0A1I4NLI7"/>
<name>A0A1I4NLI7_9PROT</name>
<accession>A0A1I4NLI7</accession>
<dbReference type="Gene3D" id="3.10.310.70">
    <property type="match status" value="1"/>
</dbReference>
<dbReference type="SUPFAM" id="SSF51556">
    <property type="entry name" value="Metallo-dependent hydrolases"/>
    <property type="match status" value="1"/>
</dbReference>